<feature type="compositionally biased region" description="Basic and acidic residues" evidence="1">
    <location>
        <begin position="193"/>
        <end position="206"/>
    </location>
</feature>
<feature type="domain" description="DUF305" evidence="2">
    <location>
        <begin position="128"/>
        <end position="281"/>
    </location>
</feature>
<dbReference type="Gene3D" id="1.20.1260.10">
    <property type="match status" value="1"/>
</dbReference>
<dbReference type="InterPro" id="IPR005183">
    <property type="entry name" value="DUF305_CopM-like"/>
</dbReference>
<feature type="compositionally biased region" description="Basic and acidic residues" evidence="1">
    <location>
        <begin position="19"/>
        <end position="32"/>
    </location>
</feature>
<protein>
    <submittedName>
        <fullName evidence="3">DUF305 domain-containing protein</fullName>
    </submittedName>
</protein>
<feature type="region of interest" description="Disordered" evidence="1">
    <location>
        <begin position="86"/>
        <end position="107"/>
    </location>
</feature>
<sequence length="282" mass="30286">MYISTADYRPTVLNLTDSQRSRRTDRRTDRRTTSPTAPTAGTGQRRQQPHREAQVTDRHRVRTTAVLGAALLGALLVPLAGCTAGGGEESADRPPVLAPGRPGEDARTISPEEAAAAGTRQSRPNAADVAFMTMMIVHHEQALLMSGLAPERAEDDRVTRLADRIATAQEPEIRLMRAWLKQHAKDGAGTGHGDGHGGHGGDHADHSSMPGMASPAQLTKLRAARGARFDRLFLDLMITHHQGAVTMSRDVLAKGSDVAVQELATEIAAQQAAEVGRMRTLR</sequence>
<feature type="region of interest" description="Disordered" evidence="1">
    <location>
        <begin position="1"/>
        <end position="60"/>
    </location>
</feature>
<dbReference type="Pfam" id="PF03713">
    <property type="entry name" value="DUF305"/>
    <property type="match status" value="1"/>
</dbReference>
<evidence type="ECO:0000259" key="2">
    <source>
        <dbReference type="Pfam" id="PF03713"/>
    </source>
</evidence>
<evidence type="ECO:0000313" key="4">
    <source>
        <dbReference type="Proteomes" id="UP000766698"/>
    </source>
</evidence>
<dbReference type="EMBL" id="WMLF01000245">
    <property type="protein sequence ID" value="MBB1245183.1"/>
    <property type="molecule type" value="Genomic_DNA"/>
</dbReference>
<dbReference type="InterPro" id="IPR012347">
    <property type="entry name" value="Ferritin-like"/>
</dbReference>
<dbReference type="PANTHER" id="PTHR36933:SF1">
    <property type="entry name" value="SLL0788 PROTEIN"/>
    <property type="match status" value="1"/>
</dbReference>
<evidence type="ECO:0000256" key="1">
    <source>
        <dbReference type="SAM" id="MobiDB-lite"/>
    </source>
</evidence>
<keyword evidence="4" id="KW-1185">Reference proteome</keyword>
<gene>
    <name evidence="3" type="ORF">GL263_16620</name>
</gene>
<proteinExistence type="predicted"/>
<name>A0ABR6EIU4_9ACTN</name>
<accession>A0ABR6EIU4</accession>
<dbReference type="Proteomes" id="UP000766698">
    <property type="component" value="Unassembled WGS sequence"/>
</dbReference>
<feature type="region of interest" description="Disordered" evidence="1">
    <location>
        <begin position="185"/>
        <end position="213"/>
    </location>
</feature>
<reference evidence="4" key="1">
    <citation type="journal article" date="2020" name="Syst. Appl. Microbiol.">
        <title>Streptomyces alkaliterrae sp. nov., isolated from an alkaline soil, and emended descriptions of Streptomyces alkaliphilus, Streptomyces calidiresistens and Streptomyces durbertensis.</title>
        <authorList>
            <person name="Swiecimska M."/>
            <person name="Golinska P."/>
            <person name="Nouioui I."/>
            <person name="Wypij M."/>
            <person name="Rai M."/>
            <person name="Sangal V."/>
            <person name="Goodfellow M."/>
        </authorList>
    </citation>
    <scope>NUCLEOTIDE SEQUENCE [LARGE SCALE GENOMIC DNA]</scope>
    <source>
        <strain evidence="4">DSM 104538</strain>
    </source>
</reference>
<dbReference type="PANTHER" id="PTHR36933">
    <property type="entry name" value="SLL0788 PROTEIN"/>
    <property type="match status" value="1"/>
</dbReference>
<comment type="caution">
    <text evidence="3">The sequence shown here is derived from an EMBL/GenBank/DDBJ whole genome shotgun (WGS) entry which is preliminary data.</text>
</comment>
<feature type="compositionally biased region" description="Low complexity" evidence="1">
    <location>
        <begin position="33"/>
        <end position="43"/>
    </location>
</feature>
<evidence type="ECO:0000313" key="3">
    <source>
        <dbReference type="EMBL" id="MBB1245183.1"/>
    </source>
</evidence>
<feature type="compositionally biased region" description="Basic and acidic residues" evidence="1">
    <location>
        <begin position="49"/>
        <end position="58"/>
    </location>
</feature>
<organism evidence="3 4">
    <name type="scientific">Streptomyces durbertensis</name>
    <dbReference type="NCBI Taxonomy" id="2448886"/>
    <lineage>
        <taxon>Bacteria</taxon>
        <taxon>Bacillati</taxon>
        <taxon>Actinomycetota</taxon>
        <taxon>Actinomycetes</taxon>
        <taxon>Kitasatosporales</taxon>
        <taxon>Streptomycetaceae</taxon>
        <taxon>Streptomyces</taxon>
    </lineage>
</organism>